<dbReference type="RefSeq" id="WP_181758451.1">
    <property type="nucleotide sequence ID" value="NZ_BMCR01000001.1"/>
</dbReference>
<evidence type="ECO:0000313" key="2">
    <source>
        <dbReference type="EMBL" id="MBA4610267.1"/>
    </source>
</evidence>
<protein>
    <submittedName>
        <fullName evidence="2">DUF1127 domain-containing protein</fullName>
    </submittedName>
</protein>
<dbReference type="Pfam" id="PF06568">
    <property type="entry name" value="YjiS-like"/>
    <property type="match status" value="1"/>
</dbReference>
<dbReference type="AlphaFoldDB" id="A0A838XK74"/>
<feature type="domain" description="YjiS-like" evidence="1">
    <location>
        <begin position="6"/>
        <end position="40"/>
    </location>
</feature>
<proteinExistence type="predicted"/>
<name>A0A838XK74_9HYPH</name>
<reference evidence="2 3" key="2">
    <citation type="submission" date="2020-08" db="EMBL/GenBank/DDBJ databases">
        <title>Stappia taiwanensis sp. nov., isolated from a coastal thermal spring.</title>
        <authorList>
            <person name="Kampfer P."/>
        </authorList>
    </citation>
    <scope>NUCLEOTIDE SEQUENCE [LARGE SCALE GENOMIC DNA]</scope>
    <source>
        <strain evidence="2 3">DSM 23284</strain>
    </source>
</reference>
<dbReference type="EMBL" id="JACEON010000001">
    <property type="protein sequence ID" value="MBA4610267.1"/>
    <property type="molecule type" value="Genomic_DNA"/>
</dbReference>
<sequence length="49" mass="5766">MFESLTRKYRSWKSYQSTVSELSRLTTRELDDLGIARGDIPFIAKRVSR</sequence>
<comment type="caution">
    <text evidence="2">The sequence shown here is derived from an EMBL/GenBank/DDBJ whole genome shotgun (WGS) entry which is preliminary data.</text>
</comment>
<dbReference type="InterPro" id="IPR009506">
    <property type="entry name" value="YjiS-like"/>
</dbReference>
<keyword evidence="3" id="KW-1185">Reference proteome</keyword>
<evidence type="ECO:0000259" key="1">
    <source>
        <dbReference type="Pfam" id="PF06568"/>
    </source>
</evidence>
<dbReference type="Proteomes" id="UP000559404">
    <property type="component" value="Unassembled WGS sequence"/>
</dbReference>
<evidence type="ECO:0000313" key="3">
    <source>
        <dbReference type="Proteomes" id="UP000559404"/>
    </source>
</evidence>
<gene>
    <name evidence="2" type="ORF">H1W37_01280</name>
</gene>
<accession>A0A838XK74</accession>
<reference evidence="2 3" key="1">
    <citation type="submission" date="2020-07" db="EMBL/GenBank/DDBJ databases">
        <authorList>
            <person name="Li M."/>
        </authorList>
    </citation>
    <scope>NUCLEOTIDE SEQUENCE [LARGE SCALE GENOMIC DNA]</scope>
    <source>
        <strain evidence="2 3">DSM 23284</strain>
    </source>
</reference>
<organism evidence="2 3">
    <name type="scientific">Stappia taiwanensis</name>
    <dbReference type="NCBI Taxonomy" id="992267"/>
    <lineage>
        <taxon>Bacteria</taxon>
        <taxon>Pseudomonadati</taxon>
        <taxon>Pseudomonadota</taxon>
        <taxon>Alphaproteobacteria</taxon>
        <taxon>Hyphomicrobiales</taxon>
        <taxon>Stappiaceae</taxon>
        <taxon>Stappia</taxon>
    </lineage>
</organism>